<organism evidence="1 2">
    <name type="scientific">Oryzias latipes</name>
    <name type="common">Japanese rice fish</name>
    <name type="synonym">Japanese killifish</name>
    <dbReference type="NCBI Taxonomy" id="8090"/>
    <lineage>
        <taxon>Eukaryota</taxon>
        <taxon>Metazoa</taxon>
        <taxon>Chordata</taxon>
        <taxon>Craniata</taxon>
        <taxon>Vertebrata</taxon>
        <taxon>Euteleostomi</taxon>
        <taxon>Actinopterygii</taxon>
        <taxon>Neopterygii</taxon>
        <taxon>Teleostei</taxon>
        <taxon>Neoteleostei</taxon>
        <taxon>Acanthomorphata</taxon>
        <taxon>Ovalentaria</taxon>
        <taxon>Atherinomorphae</taxon>
        <taxon>Beloniformes</taxon>
        <taxon>Adrianichthyidae</taxon>
        <taxon>Oryziinae</taxon>
        <taxon>Oryzias</taxon>
    </lineage>
</organism>
<dbReference type="Pfam" id="PF15091">
    <property type="entry name" value="DUF4554"/>
    <property type="match status" value="1"/>
</dbReference>
<reference key="1">
    <citation type="journal article" date="2007" name="Nature">
        <title>The medaka draft genome and insights into vertebrate genome evolution.</title>
        <authorList>
            <person name="Kasahara M."/>
            <person name="Naruse K."/>
            <person name="Sasaki S."/>
            <person name="Nakatani Y."/>
            <person name="Qu W."/>
            <person name="Ahsan B."/>
            <person name="Yamada T."/>
            <person name="Nagayasu Y."/>
            <person name="Doi K."/>
            <person name="Kasai Y."/>
            <person name="Jindo T."/>
            <person name="Kobayashi D."/>
            <person name="Shimada A."/>
            <person name="Toyoda A."/>
            <person name="Kuroki Y."/>
            <person name="Fujiyama A."/>
            <person name="Sasaki T."/>
            <person name="Shimizu A."/>
            <person name="Asakawa S."/>
            <person name="Shimizu N."/>
            <person name="Hashimoto S."/>
            <person name="Yang J."/>
            <person name="Lee Y."/>
            <person name="Matsushima K."/>
            <person name="Sugano S."/>
            <person name="Sakaizumi M."/>
            <person name="Narita T."/>
            <person name="Ohishi K."/>
            <person name="Haga S."/>
            <person name="Ohta F."/>
            <person name="Nomoto H."/>
            <person name="Nogata K."/>
            <person name="Morishita T."/>
            <person name="Endo T."/>
            <person name="Shin-I T."/>
            <person name="Takeda H."/>
            <person name="Morishita S."/>
            <person name="Kohara Y."/>
        </authorList>
    </citation>
    <scope>NUCLEOTIDE SEQUENCE [LARGE SCALE GENOMIC DNA]</scope>
    <source>
        <strain>Hd-rR</strain>
    </source>
</reference>
<dbReference type="Proteomes" id="UP000265200">
    <property type="component" value="Chromosome 10"/>
</dbReference>
<dbReference type="AlphaFoldDB" id="A0A3P9IAL2"/>
<accession>A0A3P9IAL2</accession>
<dbReference type="InterPro" id="IPR028040">
    <property type="entry name" value="TopoVIB-like"/>
</dbReference>
<reference evidence="1" key="4">
    <citation type="submission" date="2025-09" db="UniProtKB">
        <authorList>
            <consortium name="Ensembl"/>
        </authorList>
    </citation>
    <scope>IDENTIFICATION</scope>
    <source>
        <strain evidence="1">HSOK</strain>
    </source>
</reference>
<evidence type="ECO:0000313" key="1">
    <source>
        <dbReference type="Ensembl" id="ENSORLP00015016929.1"/>
    </source>
</evidence>
<evidence type="ECO:0008006" key="3">
    <source>
        <dbReference type="Google" id="ProtNLM"/>
    </source>
</evidence>
<dbReference type="GO" id="GO:0042138">
    <property type="term" value="P:meiotic DNA double-strand break formation"/>
    <property type="evidence" value="ECO:0007669"/>
    <property type="project" value="InterPro"/>
</dbReference>
<evidence type="ECO:0000313" key="2">
    <source>
        <dbReference type="Proteomes" id="UP000265200"/>
    </source>
</evidence>
<dbReference type="Ensembl" id="ENSORLT00015025228.1">
    <property type="protein sequence ID" value="ENSORLP00015016929.1"/>
    <property type="gene ID" value="ENSORLG00015017910.1"/>
</dbReference>
<dbReference type="PANTHER" id="PTHR14652:SF2">
    <property type="entry name" value="TYPE 2 DNA TOPOISOMERASE 6 SUBUNIT B-LIKE"/>
    <property type="match status" value="1"/>
</dbReference>
<proteinExistence type="predicted"/>
<sequence length="482" mass="53864">MSKQGRRHGSGSTGGLLILLWDEEAGAQRLNCTVAAAGSWCSGIEIKALQLDLKDRMFPHVSPSLEPDPEDLIPFTELHGSLRLLLSFQMKDARRWPSDWQSDVEAVLQAFSLANAGIQIHLKLKFAQETSVRDFRAKIKAKVSCADQPPLLLDVSCPEQSVVFYFISKRFGPRLFWISGLCVLYRKRLFLLKPHGCAKRASWCQGGHPVDGGRLPLDIPPQAMDGGLLGDLSVRLVTLLHPCVLQYPNMPTELKSIKVLVYNPCNIPVSGPSGFFQTLPSSMDCQHLGLRGLHCPAHKDPELRVGTVYTTEQWENEKKCDDEEQESSHLPVQQSLLLFLLLQHRNPFCSQLSDFVAADMLIEHHLEEILCNNKPAVMAAIRTEIGNAMKAQNQRKKQQEKLNSAAEVILSSTMSIVSCSSNMDFRNACFDLMKVADTHALSSHLGESLQRVMSWRFLPVGRCYSTQMEGNLLHHESTKSEI</sequence>
<dbReference type="PANTHER" id="PTHR14652">
    <property type="entry name" value="TYPE 2 DNA TOPOISOMERASE 6 SUBUNIT B-LIKE"/>
    <property type="match status" value="1"/>
</dbReference>
<name>A0A3P9IAL2_ORYLA</name>
<protein>
    <recommendedName>
        <fullName evidence="3">Type 2 DNA topoisomerase 6 subunit B-like</fullName>
    </recommendedName>
</protein>
<reference evidence="1" key="3">
    <citation type="submission" date="2025-08" db="UniProtKB">
        <authorList>
            <consortium name="Ensembl"/>
        </authorList>
    </citation>
    <scope>IDENTIFICATION</scope>
    <source>
        <strain evidence="1">HSOK</strain>
    </source>
</reference>
<reference evidence="1 2" key="2">
    <citation type="submission" date="2017-04" db="EMBL/GenBank/DDBJ databases">
        <title>CpG methylation of centromeres and impact of large insertions on vertebrate speciation.</title>
        <authorList>
            <person name="Ichikawa K."/>
            <person name="Yoshimura J."/>
            <person name="Morishita S."/>
        </authorList>
    </citation>
    <scope>NUCLEOTIDE SEQUENCE</scope>
    <source>
        <strain evidence="1 2">HSOK</strain>
    </source>
</reference>